<dbReference type="Proteomes" id="UP001283341">
    <property type="component" value="Unassembled WGS sequence"/>
</dbReference>
<evidence type="ECO:0000313" key="2">
    <source>
        <dbReference type="EMBL" id="KAK3325168.1"/>
    </source>
</evidence>
<organism evidence="2 3">
    <name type="scientific">Apodospora peruviana</name>
    <dbReference type="NCBI Taxonomy" id="516989"/>
    <lineage>
        <taxon>Eukaryota</taxon>
        <taxon>Fungi</taxon>
        <taxon>Dikarya</taxon>
        <taxon>Ascomycota</taxon>
        <taxon>Pezizomycotina</taxon>
        <taxon>Sordariomycetes</taxon>
        <taxon>Sordariomycetidae</taxon>
        <taxon>Sordariales</taxon>
        <taxon>Lasiosphaeriaceae</taxon>
        <taxon>Apodospora</taxon>
    </lineage>
</organism>
<dbReference type="GO" id="GO:0005509">
    <property type="term" value="F:calcium ion binding"/>
    <property type="evidence" value="ECO:0007669"/>
    <property type="project" value="InterPro"/>
</dbReference>
<feature type="region of interest" description="Disordered" evidence="1">
    <location>
        <begin position="291"/>
        <end position="363"/>
    </location>
</feature>
<gene>
    <name evidence="2" type="ORF">B0H66DRAFT_529220</name>
</gene>
<feature type="region of interest" description="Disordered" evidence="1">
    <location>
        <begin position="227"/>
        <end position="248"/>
    </location>
</feature>
<keyword evidence="3" id="KW-1185">Reference proteome</keyword>
<sequence length="537" mass="56625">MSYSTLRDGVQVDGKPATSDNAVILSTAGIPSWVTLDNDSWEISGTPQGDAVSTKFTITLEDIAFHPLTLAHILDPGDTRVSVDEGSSASWVRSESESATISGSVPDNITTDSDVDAIVNIASKSSDLTGRLPLTVHIRAVLTTASVIVATQPSNFPKGGAMDPAPNGDGQEDTHFNVALLVSLIVTLPSSTCTDMRSVLGHEKPGLTKRDISGPLPGSFVVTAHGVPDSESPLEPNESHNAFSPPYRSSLAETEPEILLMKGKSSNYKSSTSSRRFAWPWHSGRSKASLFAKGGRKQPNSLISFPSVDTFAHKKRRPISPTRRRSPTRSLSRGSPDSSFAVRSIPPAPTLPELPDRPSLIRPVTRRRSLADTDSSYFGSVATGHPGQRGRSETIGDAVSSIQGLVDVGTSPGEVGDKGAVADDSSSGILPRNWTVLDESLVIKGWGSSVLNDSSVMADSRSSSMMSPGQGLRMVARSPSPEVPPPGGGAKQMDWVDTVLSSRASTVGDTEKEQQSGGGWKDNGGITSRSFSRGEGV</sequence>
<accession>A0AAE0IHA4</accession>
<dbReference type="SUPFAM" id="SSF49313">
    <property type="entry name" value="Cadherin-like"/>
    <property type="match status" value="1"/>
</dbReference>
<reference evidence="2" key="1">
    <citation type="journal article" date="2023" name="Mol. Phylogenet. Evol.">
        <title>Genome-scale phylogeny and comparative genomics of the fungal order Sordariales.</title>
        <authorList>
            <person name="Hensen N."/>
            <person name="Bonometti L."/>
            <person name="Westerberg I."/>
            <person name="Brannstrom I.O."/>
            <person name="Guillou S."/>
            <person name="Cros-Aarteil S."/>
            <person name="Calhoun S."/>
            <person name="Haridas S."/>
            <person name="Kuo A."/>
            <person name="Mondo S."/>
            <person name="Pangilinan J."/>
            <person name="Riley R."/>
            <person name="LaButti K."/>
            <person name="Andreopoulos B."/>
            <person name="Lipzen A."/>
            <person name="Chen C."/>
            <person name="Yan M."/>
            <person name="Daum C."/>
            <person name="Ng V."/>
            <person name="Clum A."/>
            <person name="Steindorff A."/>
            <person name="Ohm R.A."/>
            <person name="Martin F."/>
            <person name="Silar P."/>
            <person name="Natvig D.O."/>
            <person name="Lalanne C."/>
            <person name="Gautier V."/>
            <person name="Ament-Velasquez S.L."/>
            <person name="Kruys A."/>
            <person name="Hutchinson M.I."/>
            <person name="Powell A.J."/>
            <person name="Barry K."/>
            <person name="Miller A.N."/>
            <person name="Grigoriev I.V."/>
            <person name="Debuchy R."/>
            <person name="Gladieux P."/>
            <person name="Hiltunen Thoren M."/>
            <person name="Johannesson H."/>
        </authorList>
    </citation>
    <scope>NUCLEOTIDE SEQUENCE</scope>
    <source>
        <strain evidence="2">CBS 118394</strain>
    </source>
</reference>
<evidence type="ECO:0000256" key="1">
    <source>
        <dbReference type="SAM" id="MobiDB-lite"/>
    </source>
</evidence>
<dbReference type="EMBL" id="JAUEDM010000002">
    <property type="protein sequence ID" value="KAK3325168.1"/>
    <property type="molecule type" value="Genomic_DNA"/>
</dbReference>
<evidence type="ECO:0000313" key="3">
    <source>
        <dbReference type="Proteomes" id="UP001283341"/>
    </source>
</evidence>
<comment type="caution">
    <text evidence="2">The sequence shown here is derived from an EMBL/GenBank/DDBJ whole genome shotgun (WGS) entry which is preliminary data.</text>
</comment>
<protein>
    <submittedName>
        <fullName evidence="2">Uncharacterized protein</fullName>
    </submittedName>
</protein>
<feature type="compositionally biased region" description="Polar residues" evidence="1">
    <location>
        <begin position="499"/>
        <end position="508"/>
    </location>
</feature>
<feature type="region of interest" description="Disordered" evidence="1">
    <location>
        <begin position="460"/>
        <end position="537"/>
    </location>
</feature>
<reference evidence="2" key="2">
    <citation type="submission" date="2023-06" db="EMBL/GenBank/DDBJ databases">
        <authorList>
            <consortium name="Lawrence Berkeley National Laboratory"/>
            <person name="Haridas S."/>
            <person name="Hensen N."/>
            <person name="Bonometti L."/>
            <person name="Westerberg I."/>
            <person name="Brannstrom I.O."/>
            <person name="Guillou S."/>
            <person name="Cros-Aarteil S."/>
            <person name="Calhoun S."/>
            <person name="Kuo A."/>
            <person name="Mondo S."/>
            <person name="Pangilinan J."/>
            <person name="Riley R."/>
            <person name="Labutti K."/>
            <person name="Andreopoulos B."/>
            <person name="Lipzen A."/>
            <person name="Chen C."/>
            <person name="Yanf M."/>
            <person name="Daum C."/>
            <person name="Ng V."/>
            <person name="Clum A."/>
            <person name="Steindorff A."/>
            <person name="Ohm R."/>
            <person name="Martin F."/>
            <person name="Silar P."/>
            <person name="Natvig D."/>
            <person name="Lalanne C."/>
            <person name="Gautier V."/>
            <person name="Ament-Velasquez S.L."/>
            <person name="Kruys A."/>
            <person name="Hutchinson M.I."/>
            <person name="Powell A.J."/>
            <person name="Barry K."/>
            <person name="Miller A.N."/>
            <person name="Grigoriev I.V."/>
            <person name="Debuchy R."/>
            <person name="Gladieux P."/>
            <person name="Thoren M.H."/>
            <person name="Johannesson H."/>
        </authorList>
    </citation>
    <scope>NUCLEOTIDE SEQUENCE</scope>
    <source>
        <strain evidence="2">CBS 118394</strain>
    </source>
</reference>
<proteinExistence type="predicted"/>
<dbReference type="InterPro" id="IPR015919">
    <property type="entry name" value="Cadherin-like_sf"/>
</dbReference>
<dbReference type="GO" id="GO:0016020">
    <property type="term" value="C:membrane"/>
    <property type="evidence" value="ECO:0007669"/>
    <property type="project" value="InterPro"/>
</dbReference>
<feature type="compositionally biased region" description="Basic residues" evidence="1">
    <location>
        <begin position="313"/>
        <end position="327"/>
    </location>
</feature>
<dbReference type="AlphaFoldDB" id="A0AAE0IHA4"/>
<name>A0AAE0IHA4_9PEZI</name>